<protein>
    <submittedName>
        <fullName evidence="2">Uncharacterized protein</fullName>
    </submittedName>
</protein>
<dbReference type="Proteomes" id="UP000298327">
    <property type="component" value="Unassembled WGS sequence"/>
</dbReference>
<feature type="compositionally biased region" description="Gly residues" evidence="1">
    <location>
        <begin position="105"/>
        <end position="114"/>
    </location>
</feature>
<feature type="region of interest" description="Disordered" evidence="1">
    <location>
        <begin position="1"/>
        <end position="134"/>
    </location>
</feature>
<dbReference type="PANTHER" id="PTHR14778">
    <property type="entry name" value="KINETOCHORE-ASSOCIATED PROTEIN DSN1 HOMOLOG"/>
    <property type="match status" value="1"/>
</dbReference>
<dbReference type="GO" id="GO:0000444">
    <property type="term" value="C:MIS12/MIND type complex"/>
    <property type="evidence" value="ECO:0007669"/>
    <property type="project" value="InterPro"/>
</dbReference>
<gene>
    <name evidence="2" type="ORF">EVG20_g11265</name>
</gene>
<feature type="compositionally biased region" description="Pro residues" evidence="1">
    <location>
        <begin position="503"/>
        <end position="512"/>
    </location>
</feature>
<feature type="compositionally biased region" description="Polar residues" evidence="1">
    <location>
        <begin position="428"/>
        <end position="438"/>
    </location>
</feature>
<dbReference type="STRING" id="205917.A0A4Y9XMC8"/>
<feature type="region of interest" description="Disordered" evidence="1">
    <location>
        <begin position="468"/>
        <end position="518"/>
    </location>
</feature>
<reference evidence="2 3" key="1">
    <citation type="submission" date="2019-02" db="EMBL/GenBank/DDBJ databases">
        <title>Genome sequencing of the rare red list fungi Dentipellis fragilis.</title>
        <authorList>
            <person name="Buettner E."/>
            <person name="Kellner H."/>
        </authorList>
    </citation>
    <scope>NUCLEOTIDE SEQUENCE [LARGE SCALE GENOMIC DNA]</scope>
    <source>
        <strain evidence="2 3">DSM 105465</strain>
    </source>
</reference>
<dbReference type="OrthoDB" id="3364649at2759"/>
<accession>A0A4Y9XMC8</accession>
<keyword evidence="3" id="KW-1185">Reference proteome</keyword>
<proteinExistence type="predicted"/>
<dbReference type="PANTHER" id="PTHR14778:SF2">
    <property type="entry name" value="KINETOCHORE-ASSOCIATED PROTEIN DSN1 HOMOLOG"/>
    <property type="match status" value="1"/>
</dbReference>
<dbReference type="GO" id="GO:0007059">
    <property type="term" value="P:chromosome segregation"/>
    <property type="evidence" value="ECO:0007669"/>
    <property type="project" value="InterPro"/>
</dbReference>
<dbReference type="InterPro" id="IPR013218">
    <property type="entry name" value="Dsn1/Mis13"/>
</dbReference>
<dbReference type="EMBL" id="SEOQ01001665">
    <property type="protein sequence ID" value="TFY50902.1"/>
    <property type="molecule type" value="Genomic_DNA"/>
</dbReference>
<feature type="compositionally biased region" description="Basic and acidic residues" evidence="1">
    <location>
        <begin position="332"/>
        <end position="348"/>
    </location>
</feature>
<dbReference type="GO" id="GO:0051301">
    <property type="term" value="P:cell division"/>
    <property type="evidence" value="ECO:0007669"/>
    <property type="project" value="InterPro"/>
</dbReference>
<feature type="region of interest" description="Disordered" evidence="1">
    <location>
        <begin position="199"/>
        <end position="225"/>
    </location>
</feature>
<feature type="region of interest" description="Disordered" evidence="1">
    <location>
        <begin position="421"/>
        <end position="443"/>
    </location>
</feature>
<evidence type="ECO:0000313" key="3">
    <source>
        <dbReference type="Proteomes" id="UP000298327"/>
    </source>
</evidence>
<feature type="non-terminal residue" evidence="2">
    <location>
        <position position="1"/>
    </location>
</feature>
<feature type="region of interest" description="Disordered" evidence="1">
    <location>
        <begin position="322"/>
        <end position="348"/>
    </location>
</feature>
<feature type="region of interest" description="Disordered" evidence="1">
    <location>
        <begin position="253"/>
        <end position="273"/>
    </location>
</feature>
<comment type="caution">
    <text evidence="2">The sequence shown here is derived from an EMBL/GenBank/DDBJ whole genome shotgun (WGS) entry which is preliminary data.</text>
</comment>
<feature type="compositionally biased region" description="Basic and acidic residues" evidence="1">
    <location>
        <begin position="88"/>
        <end position="97"/>
    </location>
</feature>
<feature type="compositionally biased region" description="Low complexity" evidence="1">
    <location>
        <begin position="61"/>
        <end position="73"/>
    </location>
</feature>
<feature type="compositionally biased region" description="Basic residues" evidence="1">
    <location>
        <begin position="115"/>
        <end position="128"/>
    </location>
</feature>
<name>A0A4Y9XMC8_9AGAM</name>
<feature type="compositionally biased region" description="Basic and acidic residues" evidence="1">
    <location>
        <begin position="26"/>
        <end position="56"/>
    </location>
</feature>
<feature type="compositionally biased region" description="Basic and acidic residues" evidence="1">
    <location>
        <begin position="264"/>
        <end position="273"/>
    </location>
</feature>
<organism evidence="2 3">
    <name type="scientific">Dentipellis fragilis</name>
    <dbReference type="NCBI Taxonomy" id="205917"/>
    <lineage>
        <taxon>Eukaryota</taxon>
        <taxon>Fungi</taxon>
        <taxon>Dikarya</taxon>
        <taxon>Basidiomycota</taxon>
        <taxon>Agaricomycotina</taxon>
        <taxon>Agaricomycetes</taxon>
        <taxon>Russulales</taxon>
        <taxon>Hericiaceae</taxon>
        <taxon>Dentipellis</taxon>
    </lineage>
</organism>
<sequence>LPRQPPSKKFKASVPGAPGPSHRKGRDRDVPATARPDREVDEDVRQMETEADDLRRQSRAHPSSDTSKPHSSSQYTDTILPLAPRETPQIEKNKAMRGESSQPSGSGGAGGPGGGHRRRSSLSMRGKRTSTSFATTGIISEQISSLGVPLVSGGMADAHWVAHPHSSVGDISFFKHIDADLHESLRARQLIIWCASRSSAELSPDPSSTPKRSNPKDNGKDPPALSAAAKSVFKTLMDDTIKMLAERQIDTSVVTPPTDGEGQESPKMRENEQNVKNRAREIKFSADIARAHAEEEAWREVTDFYNSHQAAVVADIERSRQTRASAKAKGKQRADPSDNFEPRESELSDDVRANVRLAREILAEGLGQKDALDKRIEDLPYKIDHLRSLVVSSSQITAVAENDLDQRFAQLSLVLRSRTHARPPPSVATANASGSLSSYLPPRTQPVADPIDLFRALSRIDMARPPGQISEAAQRAAREVQRAQEGGGSLVPERRLTAGVVAPPTPRKPPGTPRRSGR</sequence>
<feature type="compositionally biased region" description="Polar residues" evidence="1">
    <location>
        <begin position="199"/>
        <end position="212"/>
    </location>
</feature>
<feature type="compositionally biased region" description="Basic residues" evidence="1">
    <location>
        <begin position="1"/>
        <end position="11"/>
    </location>
</feature>
<evidence type="ECO:0000256" key="1">
    <source>
        <dbReference type="SAM" id="MobiDB-lite"/>
    </source>
</evidence>
<dbReference type="Pfam" id="PF08202">
    <property type="entry name" value="MIS13"/>
    <property type="match status" value="1"/>
</dbReference>
<dbReference type="AlphaFoldDB" id="A0A4Y9XMC8"/>
<evidence type="ECO:0000313" key="2">
    <source>
        <dbReference type="EMBL" id="TFY50902.1"/>
    </source>
</evidence>